<dbReference type="InterPro" id="IPR056596">
    <property type="entry name" value="FLAD1_M"/>
</dbReference>
<evidence type="ECO:0000313" key="2">
    <source>
        <dbReference type="EMBL" id="CAJ38176.1"/>
    </source>
</evidence>
<dbReference type="InterPro" id="IPR050101">
    <property type="entry name" value="CinA"/>
</dbReference>
<dbReference type="AlphaFoldDB" id="Q0W0B7"/>
<keyword evidence="3" id="KW-1185">Reference proteome</keyword>
<dbReference type="Proteomes" id="UP000000663">
    <property type="component" value="Chromosome"/>
</dbReference>
<dbReference type="GeneID" id="5144655"/>
<dbReference type="STRING" id="351160.RRC483"/>
<feature type="domain" description="MoaB/Mog" evidence="1">
    <location>
        <begin position="4"/>
        <end position="161"/>
    </location>
</feature>
<protein>
    <submittedName>
        <fullName evidence="2">Conserved hypothetical molybdopterin-binding protein (CinA-related)</fullName>
    </submittedName>
</protein>
<accession>Q0W0B7</accession>
<dbReference type="SUPFAM" id="SSF53218">
    <property type="entry name" value="Molybdenum cofactor biosynthesis proteins"/>
    <property type="match status" value="1"/>
</dbReference>
<dbReference type="EMBL" id="AM114193">
    <property type="protein sequence ID" value="CAJ38176.1"/>
    <property type="molecule type" value="Genomic_DNA"/>
</dbReference>
<reference evidence="2 3" key="1">
    <citation type="journal article" date="2006" name="Science">
        <title>Genome of rice cluster I archaea -- the key methane producers in the rice rhizosphere.</title>
        <authorList>
            <person name="Erkel C."/>
            <person name="Kube M."/>
            <person name="Reinhardt R."/>
            <person name="Liesack W."/>
        </authorList>
    </citation>
    <scope>NUCLEOTIDE SEQUENCE [LARGE SCALE GENOMIC DNA]</scope>
    <source>
        <strain evidence="3">DSM 22066 / NBRC 105507 / MRE50</strain>
    </source>
</reference>
<dbReference type="InterPro" id="IPR001453">
    <property type="entry name" value="MoaB/Mog_dom"/>
</dbReference>
<dbReference type="SMART" id="SM00852">
    <property type="entry name" value="MoCF_biosynth"/>
    <property type="match status" value="1"/>
</dbReference>
<dbReference type="OrthoDB" id="372037at2157"/>
<organism evidence="2 3">
    <name type="scientific">Methanocella arvoryzae (strain DSM 22066 / NBRC 105507 / MRE50)</name>
    <dbReference type="NCBI Taxonomy" id="351160"/>
    <lineage>
        <taxon>Archaea</taxon>
        <taxon>Methanobacteriati</taxon>
        <taxon>Methanobacteriota</taxon>
        <taxon>Stenosarchaea group</taxon>
        <taxon>Methanomicrobia</taxon>
        <taxon>Methanocellales</taxon>
        <taxon>Methanocellaceae</taxon>
        <taxon>Methanocella</taxon>
    </lineage>
</organism>
<proteinExistence type="predicted"/>
<evidence type="ECO:0000313" key="3">
    <source>
        <dbReference type="Proteomes" id="UP000000663"/>
    </source>
</evidence>
<dbReference type="PATRIC" id="fig|351160.9.peg.96"/>
<evidence type="ECO:0000259" key="1">
    <source>
        <dbReference type="SMART" id="SM00852"/>
    </source>
</evidence>
<sequence>MDVTIICIGDELLTGDVEDLNSTWLARQLSETGALLKRIVTIPDDIDVIVSEIRQAKTDKIIVTGGLGPTHDDVTRYAVAKAAGVRLYRDPYAVRVVEKGRGRLIDAAYVMADIPENAVVIDNPAGAAPGFIIDSRIYVLPGVPSEMKAMFSLVRDHFKGPRLIVDWVITKRPESDIVPTLNEAVKMFPQIAFGSYPSGIVKIKLKSYDAEAVKQAKEWLAAHL</sequence>
<dbReference type="Pfam" id="PF00994">
    <property type="entry name" value="MoCF_biosynth"/>
    <property type="match status" value="1"/>
</dbReference>
<dbReference type="PANTHER" id="PTHR13939:SF0">
    <property type="entry name" value="NMN AMIDOHYDROLASE-LIKE PROTEIN YFAY"/>
    <property type="match status" value="1"/>
</dbReference>
<dbReference type="eggNOG" id="arCOG00215">
    <property type="taxonomic scope" value="Archaea"/>
</dbReference>
<name>Q0W0B7_METAR</name>
<dbReference type="PANTHER" id="PTHR13939">
    <property type="entry name" value="NICOTINAMIDE-NUCLEOTIDE AMIDOHYDROLASE PNCC"/>
    <property type="match status" value="1"/>
</dbReference>
<dbReference type="Pfam" id="PF24102">
    <property type="entry name" value="FLAD1_M"/>
    <property type="match status" value="1"/>
</dbReference>
<dbReference type="KEGG" id="rci:RRC483"/>
<dbReference type="InterPro" id="IPR036425">
    <property type="entry name" value="MoaB/Mog-like_dom_sf"/>
</dbReference>
<dbReference type="Gene3D" id="3.40.980.10">
    <property type="entry name" value="MoaB/Mog-like domain"/>
    <property type="match status" value="1"/>
</dbReference>
<gene>
    <name evidence="2" type="ORF">RRC483</name>
</gene>
<dbReference type="CDD" id="cd00885">
    <property type="entry name" value="cinA"/>
    <property type="match status" value="1"/>
</dbReference>
<dbReference type="RefSeq" id="WP_012034417.1">
    <property type="nucleotide sequence ID" value="NC_009464.1"/>
</dbReference>